<gene>
    <name evidence="1" type="ORF">FDA94_25745</name>
</gene>
<dbReference type="GO" id="GO:0043041">
    <property type="term" value="P:amino acid activation for nonribosomal peptide biosynthetic process"/>
    <property type="evidence" value="ECO:0007669"/>
    <property type="project" value="TreeGrafter"/>
</dbReference>
<dbReference type="PANTHER" id="PTHR45527:SF1">
    <property type="entry name" value="FATTY ACID SYNTHASE"/>
    <property type="match status" value="1"/>
</dbReference>
<organism evidence="1 2">
    <name type="scientific">Herbidospora galbida</name>
    <dbReference type="NCBI Taxonomy" id="2575442"/>
    <lineage>
        <taxon>Bacteria</taxon>
        <taxon>Bacillati</taxon>
        <taxon>Actinomycetota</taxon>
        <taxon>Actinomycetes</taxon>
        <taxon>Streptosporangiales</taxon>
        <taxon>Streptosporangiaceae</taxon>
        <taxon>Herbidospora</taxon>
    </lineage>
</organism>
<accession>A0A4U3MAI8</accession>
<comment type="caution">
    <text evidence="1">The sequence shown here is derived from an EMBL/GenBank/DDBJ whole genome shotgun (WGS) entry which is preliminary data.</text>
</comment>
<dbReference type="PANTHER" id="PTHR45527">
    <property type="entry name" value="NONRIBOSOMAL PEPTIDE SYNTHETASE"/>
    <property type="match status" value="1"/>
</dbReference>
<dbReference type="GO" id="GO:0009366">
    <property type="term" value="C:enterobactin synthetase complex"/>
    <property type="evidence" value="ECO:0007669"/>
    <property type="project" value="TreeGrafter"/>
</dbReference>
<dbReference type="GO" id="GO:0009239">
    <property type="term" value="P:enterobactin biosynthetic process"/>
    <property type="evidence" value="ECO:0007669"/>
    <property type="project" value="TreeGrafter"/>
</dbReference>
<evidence type="ECO:0000313" key="1">
    <source>
        <dbReference type="EMBL" id="TKK85319.1"/>
    </source>
</evidence>
<dbReference type="Gene3D" id="3.30.559.30">
    <property type="entry name" value="Nonribosomal peptide synthetase, condensation domain"/>
    <property type="match status" value="1"/>
</dbReference>
<dbReference type="RefSeq" id="WP_137249654.1">
    <property type="nucleotide sequence ID" value="NZ_SZQA01000028.1"/>
</dbReference>
<dbReference type="AlphaFoldDB" id="A0A4U3MAI8"/>
<protein>
    <recommendedName>
        <fullName evidence="3">Condensation domain-containing protein</fullName>
    </recommendedName>
</protein>
<reference evidence="1 2" key="1">
    <citation type="submission" date="2019-04" db="EMBL/GenBank/DDBJ databases">
        <title>Herbidospora sp. NEAU-GS14.nov., a novel actinomycete isolated from soil.</title>
        <authorList>
            <person name="Han L."/>
        </authorList>
    </citation>
    <scope>NUCLEOTIDE SEQUENCE [LARGE SCALE GENOMIC DNA]</scope>
    <source>
        <strain evidence="1 2">NEAU-GS14</strain>
    </source>
</reference>
<dbReference type="Gene3D" id="3.30.559.10">
    <property type="entry name" value="Chloramphenicol acetyltransferase-like domain"/>
    <property type="match status" value="1"/>
</dbReference>
<dbReference type="Proteomes" id="UP000308705">
    <property type="component" value="Unassembled WGS sequence"/>
</dbReference>
<dbReference type="SUPFAM" id="SSF52777">
    <property type="entry name" value="CoA-dependent acyltransferases"/>
    <property type="match status" value="2"/>
</dbReference>
<dbReference type="EMBL" id="SZQA01000028">
    <property type="protein sequence ID" value="TKK85319.1"/>
    <property type="molecule type" value="Genomic_DNA"/>
</dbReference>
<sequence>MTAFSGLPAREGPLTMGQANMVRCVRTDPPEHMNYRVVRALPAGVTPEAVAGAVRTLVARHESLRTTFHGDVQRVHGSGVVALGAEADHTVRFDLENELPLRVGVSGDQVTLVTTHSAADAAGLAVLLADWDDIVVGKPLDPVTAPQPVDVALAETSPAGRKRAEAALRYWDGALSRVPRSTLAVSVDDTGHEWRLPRLRVRSAGAARALARISARTGVSGSAAVLAAYAALAGLRGGLPLTAVLSISANRFRPDLRSYVGPLAQDALVPVPVSASFEEVLAGVRGAALGAYQNSRFDADALIAIMERVQRDRGVFFARDLVFNDMSAAGRTGRPATTGDEVRAVWLPEATLPCRTALWVHRLHGELDLTLWADPRVLPRDDALLLGEGIAKLLIAAGNGNACDISEISGIVPVDRDDSWIFTDGQWVSLPEVTRLVTDACGFPASVDSDLVCHAETPMTPAELHTECLRRLPGRMAAIAPRHYVLAGGEGSGR</sequence>
<keyword evidence="2" id="KW-1185">Reference proteome</keyword>
<evidence type="ECO:0000313" key="2">
    <source>
        <dbReference type="Proteomes" id="UP000308705"/>
    </source>
</evidence>
<dbReference type="GO" id="GO:0005829">
    <property type="term" value="C:cytosol"/>
    <property type="evidence" value="ECO:0007669"/>
    <property type="project" value="TreeGrafter"/>
</dbReference>
<name>A0A4U3MAI8_9ACTN</name>
<dbReference type="InterPro" id="IPR023213">
    <property type="entry name" value="CAT-like_dom_sf"/>
</dbReference>
<evidence type="ECO:0008006" key="3">
    <source>
        <dbReference type="Google" id="ProtNLM"/>
    </source>
</evidence>
<dbReference type="GO" id="GO:0031177">
    <property type="term" value="F:phosphopantetheine binding"/>
    <property type="evidence" value="ECO:0007669"/>
    <property type="project" value="TreeGrafter"/>
</dbReference>
<dbReference type="GO" id="GO:0047527">
    <property type="term" value="F:2,3-dihydroxybenzoate-serine ligase activity"/>
    <property type="evidence" value="ECO:0007669"/>
    <property type="project" value="TreeGrafter"/>
</dbReference>
<dbReference type="OrthoDB" id="3528137at2"/>
<proteinExistence type="predicted"/>